<evidence type="ECO:0000256" key="6">
    <source>
        <dbReference type="ARBA" id="ARBA00022777"/>
    </source>
</evidence>
<accession>A0A2X2W2Q4</accession>
<dbReference type="PRINTS" id="PR00344">
    <property type="entry name" value="BCTRLSENSOR"/>
</dbReference>
<dbReference type="PANTHER" id="PTHR43711">
    <property type="entry name" value="TWO-COMPONENT HISTIDINE KINASE"/>
    <property type="match status" value="1"/>
</dbReference>
<keyword evidence="8 9" id="KW-0472">Membrane</keyword>
<feature type="domain" description="HAMP" evidence="11">
    <location>
        <begin position="194"/>
        <end position="246"/>
    </location>
</feature>
<dbReference type="SUPFAM" id="SSF55874">
    <property type="entry name" value="ATPase domain of HSP90 chaperone/DNA topoisomerase II/histidine kinase"/>
    <property type="match status" value="1"/>
</dbReference>
<dbReference type="InterPro" id="IPR004358">
    <property type="entry name" value="Sig_transdc_His_kin-like_C"/>
</dbReference>
<feature type="transmembrane region" description="Helical" evidence="9">
    <location>
        <begin position="14"/>
        <end position="37"/>
    </location>
</feature>
<keyword evidence="5 12" id="KW-0808">Transferase</keyword>
<comment type="subcellular location">
    <subcellularLocation>
        <location evidence="2">Membrane</location>
    </subcellularLocation>
</comment>
<dbReference type="InterPro" id="IPR003661">
    <property type="entry name" value="HisK_dim/P_dom"/>
</dbReference>
<keyword evidence="7" id="KW-0902">Two-component regulatory system</keyword>
<proteinExistence type="predicted"/>
<dbReference type="InterPro" id="IPR036097">
    <property type="entry name" value="HisK_dim/P_sf"/>
</dbReference>
<dbReference type="Gene3D" id="3.30.565.10">
    <property type="entry name" value="Histidine kinase-like ATPase, C-terminal domain"/>
    <property type="match status" value="1"/>
</dbReference>
<dbReference type="Pfam" id="PF02518">
    <property type="entry name" value="HATPase_c"/>
    <property type="match status" value="1"/>
</dbReference>
<dbReference type="EMBL" id="UAWC01000023">
    <property type="protein sequence ID" value="SQB35128.1"/>
    <property type="molecule type" value="Genomic_DNA"/>
</dbReference>
<dbReference type="InterPro" id="IPR005467">
    <property type="entry name" value="His_kinase_dom"/>
</dbReference>
<dbReference type="Gene3D" id="1.10.287.130">
    <property type="match status" value="1"/>
</dbReference>
<dbReference type="InterPro" id="IPR003594">
    <property type="entry name" value="HATPase_dom"/>
</dbReference>
<dbReference type="InterPro" id="IPR003660">
    <property type="entry name" value="HAMP_dom"/>
</dbReference>
<evidence type="ECO:0000256" key="4">
    <source>
        <dbReference type="ARBA" id="ARBA00022553"/>
    </source>
</evidence>
<dbReference type="InterPro" id="IPR050736">
    <property type="entry name" value="Sensor_HK_Regulatory"/>
</dbReference>
<dbReference type="PANTHER" id="PTHR43711:SF1">
    <property type="entry name" value="HISTIDINE KINASE 1"/>
    <property type="match status" value="1"/>
</dbReference>
<dbReference type="EC" id="2.7.13.3" evidence="3"/>
<dbReference type="CDD" id="cd00075">
    <property type="entry name" value="HATPase"/>
    <property type="match status" value="1"/>
</dbReference>
<evidence type="ECO:0000256" key="2">
    <source>
        <dbReference type="ARBA" id="ARBA00004370"/>
    </source>
</evidence>
<evidence type="ECO:0000313" key="12">
    <source>
        <dbReference type="EMBL" id="SQB35128.1"/>
    </source>
</evidence>
<keyword evidence="6 12" id="KW-0418">Kinase</keyword>
<dbReference type="RefSeq" id="WP_111921566.1">
    <property type="nucleotide sequence ID" value="NZ_JAHLNT010000027.1"/>
</dbReference>
<dbReference type="Pfam" id="PF00512">
    <property type="entry name" value="HisKA"/>
    <property type="match status" value="1"/>
</dbReference>
<evidence type="ECO:0000256" key="5">
    <source>
        <dbReference type="ARBA" id="ARBA00022679"/>
    </source>
</evidence>
<evidence type="ECO:0000256" key="7">
    <source>
        <dbReference type="ARBA" id="ARBA00023012"/>
    </source>
</evidence>
<dbReference type="InterPro" id="IPR036890">
    <property type="entry name" value="HATPase_C_sf"/>
</dbReference>
<name>A0A2X2W2Q4_CLOCO</name>
<dbReference type="FunFam" id="1.10.287.130:FF:000001">
    <property type="entry name" value="Two-component sensor histidine kinase"/>
    <property type="match status" value="1"/>
</dbReference>
<keyword evidence="9" id="KW-1133">Transmembrane helix</keyword>
<dbReference type="SUPFAM" id="SSF47384">
    <property type="entry name" value="Homodimeric domain of signal transducing histidine kinase"/>
    <property type="match status" value="1"/>
</dbReference>
<dbReference type="SMART" id="SM00388">
    <property type="entry name" value="HisKA"/>
    <property type="match status" value="1"/>
</dbReference>
<evidence type="ECO:0000313" key="13">
    <source>
        <dbReference type="Proteomes" id="UP000250223"/>
    </source>
</evidence>
<feature type="transmembrane region" description="Helical" evidence="9">
    <location>
        <begin position="174"/>
        <end position="193"/>
    </location>
</feature>
<keyword evidence="4" id="KW-0597">Phosphoprotein</keyword>
<dbReference type="SMART" id="SM00304">
    <property type="entry name" value="HAMP"/>
    <property type="match status" value="1"/>
</dbReference>
<feature type="domain" description="Histidine kinase" evidence="10">
    <location>
        <begin position="254"/>
        <end position="471"/>
    </location>
</feature>
<organism evidence="12 13">
    <name type="scientific">Clostridium cochlearium</name>
    <dbReference type="NCBI Taxonomy" id="1494"/>
    <lineage>
        <taxon>Bacteria</taxon>
        <taxon>Bacillati</taxon>
        <taxon>Bacillota</taxon>
        <taxon>Clostridia</taxon>
        <taxon>Eubacteriales</taxon>
        <taxon>Clostridiaceae</taxon>
        <taxon>Clostridium</taxon>
    </lineage>
</organism>
<dbReference type="PROSITE" id="PS50885">
    <property type="entry name" value="HAMP"/>
    <property type="match status" value="1"/>
</dbReference>
<evidence type="ECO:0000259" key="11">
    <source>
        <dbReference type="PROSITE" id="PS50885"/>
    </source>
</evidence>
<evidence type="ECO:0000259" key="10">
    <source>
        <dbReference type="PROSITE" id="PS50109"/>
    </source>
</evidence>
<dbReference type="GO" id="GO:0000155">
    <property type="term" value="F:phosphorelay sensor kinase activity"/>
    <property type="evidence" value="ECO:0007669"/>
    <property type="project" value="InterPro"/>
</dbReference>
<dbReference type="CDD" id="cd06225">
    <property type="entry name" value="HAMP"/>
    <property type="match status" value="1"/>
</dbReference>
<dbReference type="FunFam" id="3.30.565.10:FF:000006">
    <property type="entry name" value="Sensor histidine kinase WalK"/>
    <property type="match status" value="1"/>
</dbReference>
<reference evidence="12 13" key="1">
    <citation type="submission" date="2018-06" db="EMBL/GenBank/DDBJ databases">
        <authorList>
            <consortium name="Pathogen Informatics"/>
            <person name="Doyle S."/>
        </authorList>
    </citation>
    <scope>NUCLEOTIDE SEQUENCE [LARGE SCALE GENOMIC DNA]</scope>
    <source>
        <strain evidence="12 13">NCTC13028</strain>
    </source>
</reference>
<protein>
    <recommendedName>
        <fullName evidence="3">histidine kinase</fullName>
        <ecNumber evidence="3">2.7.13.3</ecNumber>
    </recommendedName>
</protein>
<comment type="catalytic activity">
    <reaction evidence="1">
        <text>ATP + protein L-histidine = ADP + protein N-phospho-L-histidine.</text>
        <dbReference type="EC" id="2.7.13.3"/>
    </reaction>
</comment>
<dbReference type="SMART" id="SM00387">
    <property type="entry name" value="HATPase_c"/>
    <property type="match status" value="1"/>
</dbReference>
<evidence type="ECO:0000256" key="3">
    <source>
        <dbReference type="ARBA" id="ARBA00012438"/>
    </source>
</evidence>
<keyword evidence="9" id="KW-0812">Transmembrane</keyword>
<dbReference type="PROSITE" id="PS50109">
    <property type="entry name" value="HIS_KIN"/>
    <property type="match status" value="1"/>
</dbReference>
<dbReference type="Gene3D" id="6.10.340.10">
    <property type="match status" value="1"/>
</dbReference>
<dbReference type="Proteomes" id="UP000250223">
    <property type="component" value="Unassembled WGS sequence"/>
</dbReference>
<dbReference type="GO" id="GO:0016020">
    <property type="term" value="C:membrane"/>
    <property type="evidence" value="ECO:0007669"/>
    <property type="project" value="UniProtKB-SubCell"/>
</dbReference>
<evidence type="ECO:0000256" key="8">
    <source>
        <dbReference type="ARBA" id="ARBA00023136"/>
    </source>
</evidence>
<evidence type="ECO:0000256" key="9">
    <source>
        <dbReference type="SAM" id="Phobius"/>
    </source>
</evidence>
<sequence length="473" mass="53816">MKKSLDTKSLKFKLWIYFIVFTAIIMGILWLLQIVFLKTYYKSMKTNEINKIGNTLVSKYGKDNFEDIIYSTSFKRGIIIQIIDDKGQLILPSLGFQDPKPPKVDPMEVVMFIQKIQDSENGKVLYTVDNPRLRSPTVVYGAILGREHDKNLYLYINGLLDPIDSTTSVLKNQLIIVTILSFLLAIVVSFIIASKVSKPISKITNAASDLAKGDYNIVFESGDYTEINQLADTLNYATKELSKTEELRRDFIANVSHDLKTPLTLIKSYAELIRDISGNIPEKRNSHIKVIIDESDRLTDLVNDILNLSKLQSGITLIDFSTFDIRKTTENILKKFEILIETDGYIFNFNYNEDALVVGDEKKMEQVIFNLISNAIYYTGEDKLVSINIKNLGEYIQFEVVDTGNGIPKEEIEHVWDRYYKLGKTHSRSTVGTGLGLSIVKSILDAHNVKYGIESTLGIGSRFWFQLNTKKYN</sequence>
<dbReference type="CDD" id="cd00082">
    <property type="entry name" value="HisKA"/>
    <property type="match status" value="1"/>
</dbReference>
<dbReference type="SUPFAM" id="SSF158472">
    <property type="entry name" value="HAMP domain-like"/>
    <property type="match status" value="1"/>
</dbReference>
<gene>
    <name evidence="12" type="primary">phoR_3</name>
    <name evidence="12" type="ORF">NCTC13028_01743</name>
</gene>
<dbReference type="AlphaFoldDB" id="A0A2X2W2Q4"/>
<evidence type="ECO:0000256" key="1">
    <source>
        <dbReference type="ARBA" id="ARBA00000085"/>
    </source>
</evidence>